<dbReference type="AlphaFoldDB" id="A0A1W6B7U8"/>
<proteinExistence type="predicted"/>
<reference evidence="2 3" key="1">
    <citation type="submission" date="2017-02" db="EMBL/GenBank/DDBJ databases">
        <title>Complete genome sequence of the drought resistance-promoting endophyte Pantoea alhagi LTYR-11Z.</title>
        <authorList>
            <person name="Zhang L."/>
        </authorList>
    </citation>
    <scope>NUCLEOTIDE SEQUENCE [LARGE SCALE GENOMIC DNA]</scope>
    <source>
        <strain evidence="2 3">LTYR-11Z</strain>
    </source>
</reference>
<dbReference type="InterPro" id="IPR041129">
    <property type="entry name" value="CdiI_2"/>
</dbReference>
<dbReference type="Proteomes" id="UP000192900">
    <property type="component" value="Chromosome"/>
</dbReference>
<evidence type="ECO:0000313" key="3">
    <source>
        <dbReference type="Proteomes" id="UP000192900"/>
    </source>
</evidence>
<dbReference type="EMBL" id="CP019706">
    <property type="protein sequence ID" value="ARJ43162.1"/>
    <property type="molecule type" value="Genomic_DNA"/>
</dbReference>
<evidence type="ECO:0000259" key="1">
    <source>
        <dbReference type="Pfam" id="PF18593"/>
    </source>
</evidence>
<name>A0A1W6B7U8_9GAMM</name>
<sequence length="104" mass="12481">MNRLQRWRLRRKYSLLGTMIRVFFGQDFDIFGETVEEIMHSYRYDHQNPDVVSGLKNEISEMLKTEDDSELVAHMELLAENQFDPELWGETWRSFLLRVLAVLE</sequence>
<protein>
    <recommendedName>
        <fullName evidence="1">CdiI immunity protein domain-containing protein</fullName>
    </recommendedName>
</protein>
<dbReference type="KEGG" id="palh:B1H58_14740"/>
<dbReference type="OrthoDB" id="6624269at2"/>
<dbReference type="RefSeq" id="WP_157130184.1">
    <property type="nucleotide sequence ID" value="NZ_CP019706.1"/>
</dbReference>
<evidence type="ECO:0000313" key="2">
    <source>
        <dbReference type="EMBL" id="ARJ43162.1"/>
    </source>
</evidence>
<feature type="domain" description="CdiI immunity protein" evidence="1">
    <location>
        <begin position="12"/>
        <end position="100"/>
    </location>
</feature>
<accession>A0A1W6B7U8</accession>
<organism evidence="2 3">
    <name type="scientific">Pantoea alhagi</name>
    <dbReference type="NCBI Taxonomy" id="1891675"/>
    <lineage>
        <taxon>Bacteria</taxon>
        <taxon>Pseudomonadati</taxon>
        <taxon>Pseudomonadota</taxon>
        <taxon>Gammaproteobacteria</taxon>
        <taxon>Enterobacterales</taxon>
        <taxon>Erwiniaceae</taxon>
        <taxon>Pantoea</taxon>
    </lineage>
</organism>
<gene>
    <name evidence="2" type="ORF">B1H58_14740</name>
</gene>
<keyword evidence="3" id="KW-1185">Reference proteome</keyword>
<dbReference type="Pfam" id="PF18593">
    <property type="entry name" value="CdiI_2"/>
    <property type="match status" value="1"/>
</dbReference>